<gene>
    <name evidence="1" type="ORF">NLG97_g4337</name>
</gene>
<evidence type="ECO:0000313" key="2">
    <source>
        <dbReference type="Proteomes" id="UP001148737"/>
    </source>
</evidence>
<protein>
    <submittedName>
        <fullName evidence="1">Uncharacterized protein</fullName>
    </submittedName>
</protein>
<dbReference type="EMBL" id="JANAKD010000422">
    <property type="protein sequence ID" value="KAJ3494037.1"/>
    <property type="molecule type" value="Genomic_DNA"/>
</dbReference>
<keyword evidence="2" id="KW-1185">Reference proteome</keyword>
<sequence length="244" mass="27736">MASHPYYPLDANLPGYEPNAAALPTVLALFGGITGGVVLLAYSAASRRRPALRSLDCFAAAWFALCAFLHLCFEGYFVYYQGELVGKHTLFAMLWKEYGLSDSRYLTGDLFTLCIETITVVRLLLLPIPVPFTNKRGQKFAWGPLSLFTTLAIIFGSPSRHFLQILICMAHLYGVLLYYSTNWVDYRFSGISYSRPEFLYYWVYYVGFNAPWFFVPLGLLYDSWSHITSAIVFQRDAQLTAKKE</sequence>
<comment type="caution">
    <text evidence="1">The sequence shown here is derived from an EMBL/GenBank/DDBJ whole genome shotgun (WGS) entry which is preliminary data.</text>
</comment>
<reference evidence="1" key="1">
    <citation type="submission" date="2022-07" db="EMBL/GenBank/DDBJ databases">
        <title>Genome Sequence of Lecanicillium saksenae.</title>
        <authorList>
            <person name="Buettner E."/>
        </authorList>
    </citation>
    <scope>NUCLEOTIDE SEQUENCE</scope>
    <source>
        <strain evidence="1">VT-O1</strain>
    </source>
</reference>
<evidence type="ECO:0000313" key="1">
    <source>
        <dbReference type="EMBL" id="KAJ3494037.1"/>
    </source>
</evidence>
<name>A0ACC1QWS1_9HYPO</name>
<accession>A0ACC1QWS1</accession>
<dbReference type="Proteomes" id="UP001148737">
    <property type="component" value="Unassembled WGS sequence"/>
</dbReference>
<proteinExistence type="predicted"/>
<organism evidence="1 2">
    <name type="scientific">Lecanicillium saksenae</name>
    <dbReference type="NCBI Taxonomy" id="468837"/>
    <lineage>
        <taxon>Eukaryota</taxon>
        <taxon>Fungi</taxon>
        <taxon>Dikarya</taxon>
        <taxon>Ascomycota</taxon>
        <taxon>Pezizomycotina</taxon>
        <taxon>Sordariomycetes</taxon>
        <taxon>Hypocreomycetidae</taxon>
        <taxon>Hypocreales</taxon>
        <taxon>Cordycipitaceae</taxon>
        <taxon>Lecanicillium</taxon>
    </lineage>
</organism>